<dbReference type="RefSeq" id="WP_066203608.1">
    <property type="nucleotide sequence ID" value="NZ_CBCSAS010000006.1"/>
</dbReference>
<dbReference type="EMBL" id="PEBV01000009">
    <property type="protein sequence ID" value="PTQ53835.1"/>
    <property type="molecule type" value="Genomic_DNA"/>
</dbReference>
<dbReference type="OrthoDB" id="4375301at2"/>
<reference evidence="1" key="3">
    <citation type="journal article" date="2021" name="Microbiology">
        <title>Metagenomic Analysis of the Microbial Community in the Underground Coal Fire Area (Kemerovo Region, Russia) Revealed Predominance of Thermophilic Members of the Phyla Deinococcus-thermus, Aquificae, and Firmicutes.</title>
        <authorList>
            <person name="Kadnikov V."/>
            <person name="Mardanov A.V."/>
            <person name="Beletsky A.V."/>
            <person name="Karnachuk O.V."/>
            <person name="Ravin N.V."/>
        </authorList>
    </citation>
    <scope>NUCLEOTIDE SEQUENCE</scope>
    <source>
        <strain evidence="1">RBS10-49</strain>
    </source>
</reference>
<accession>A0A132N859</accession>
<reference evidence="2 4" key="1">
    <citation type="submission" date="2015-09" db="EMBL/GenBank/DDBJ databases">
        <title>Draft genome sequence of Hydrogenibacillus schlegelii DSM 2000.</title>
        <authorList>
            <person name="Hemp J."/>
        </authorList>
    </citation>
    <scope>NUCLEOTIDE SEQUENCE [LARGE SCALE GENOMIC DNA]</scope>
    <source>
        <strain evidence="2 4">MA 48</strain>
    </source>
</reference>
<organism evidence="3 5">
    <name type="scientific">Hydrogenibacillus schlegelii</name>
    <name type="common">Bacillus schlegelii</name>
    <dbReference type="NCBI Taxonomy" id="1484"/>
    <lineage>
        <taxon>Bacteria</taxon>
        <taxon>Bacillati</taxon>
        <taxon>Bacillota</taxon>
        <taxon>Bacilli</taxon>
        <taxon>Bacillales</taxon>
        <taxon>Bacillales Family X. Incertae Sedis</taxon>
        <taxon>Hydrogenibacillus</taxon>
    </lineage>
</organism>
<dbReference type="EMBL" id="JAHHQF010000043">
    <property type="protein sequence ID" value="MBT9281813.1"/>
    <property type="molecule type" value="Genomic_DNA"/>
</dbReference>
<reference evidence="3 5" key="2">
    <citation type="submission" date="2017-08" db="EMBL/GenBank/DDBJ databases">
        <title>Burning lignite coal seam in the remote Altai Mountains harbors a hydrogen-driven thermophilic microbial community.</title>
        <authorList>
            <person name="Kadnikov V.V."/>
            <person name="Mardanov A.V."/>
            <person name="Ivasenko D."/>
            <person name="Beletsky A.V."/>
            <person name="Karnachuk O.V."/>
            <person name="Ravin N.V."/>
        </authorList>
    </citation>
    <scope>NUCLEOTIDE SEQUENCE [LARGE SCALE GENOMIC DNA]</scope>
    <source>
        <strain evidence="3">AL33</strain>
    </source>
</reference>
<name>A0A132N859_HYDSH</name>
<protein>
    <submittedName>
        <fullName evidence="3">Uncharacterized protein</fullName>
    </submittedName>
</protein>
<evidence type="ECO:0000313" key="5">
    <source>
        <dbReference type="Proteomes" id="UP000244180"/>
    </source>
</evidence>
<gene>
    <name evidence="3" type="ORF">HSCHL_1209</name>
    <name evidence="1" type="ORF">KM312_04020</name>
    <name evidence="2" type="ORF">SA87_04165</name>
</gene>
<keyword evidence="4" id="KW-1185">Reference proteome</keyword>
<evidence type="ECO:0000313" key="3">
    <source>
        <dbReference type="EMBL" id="PTQ53835.1"/>
    </source>
</evidence>
<evidence type="ECO:0000313" key="2">
    <source>
        <dbReference type="EMBL" id="OAR03351.1"/>
    </source>
</evidence>
<evidence type="ECO:0000313" key="1">
    <source>
        <dbReference type="EMBL" id="MBT9281813.1"/>
    </source>
</evidence>
<dbReference type="STRING" id="1484.SA87_04165"/>
<dbReference type="Proteomes" id="UP000243024">
    <property type="component" value="Unassembled WGS sequence"/>
</dbReference>
<dbReference type="Proteomes" id="UP000244180">
    <property type="component" value="Unassembled WGS sequence"/>
</dbReference>
<sequence length="129" mass="14469">MHPHEQEYFNVLLQLAVDRFSERIVQRTAGAKNALERLRSDPQGDGVWLDAFVEAFFRDALLDQPAGWTFIVQALSARRLDAPAVLTLVPEAKTYGELVSRLAVRAFADLLRQKTEEALEQALAFGGEE</sequence>
<dbReference type="Proteomes" id="UP000748108">
    <property type="component" value="Unassembled WGS sequence"/>
</dbReference>
<proteinExistence type="predicted"/>
<dbReference type="AlphaFoldDB" id="A0A132N859"/>
<evidence type="ECO:0000313" key="4">
    <source>
        <dbReference type="Proteomes" id="UP000243024"/>
    </source>
</evidence>
<dbReference type="EMBL" id="JXBB01000063">
    <property type="protein sequence ID" value="OAR03351.1"/>
    <property type="molecule type" value="Genomic_DNA"/>
</dbReference>
<comment type="caution">
    <text evidence="3">The sequence shown here is derived from an EMBL/GenBank/DDBJ whole genome shotgun (WGS) entry which is preliminary data.</text>
</comment>